<dbReference type="STRING" id="756272.Plabr_2066"/>
<dbReference type="PANTHER" id="PTHR10744:SF1">
    <property type="entry name" value="SMALL RIBOSOMAL SUBUNIT PROTEIN US17M"/>
    <property type="match status" value="1"/>
</dbReference>
<reference evidence="9" key="1">
    <citation type="submission" date="2011-02" db="EMBL/GenBank/DDBJ databases">
        <title>The complete genome of Planctomyces brasiliensis DSM 5305.</title>
        <authorList>
            <person name="Lucas S."/>
            <person name="Copeland A."/>
            <person name="Lapidus A."/>
            <person name="Bruce D."/>
            <person name="Goodwin L."/>
            <person name="Pitluck S."/>
            <person name="Kyrpides N."/>
            <person name="Mavromatis K."/>
            <person name="Pagani I."/>
            <person name="Ivanova N."/>
            <person name="Ovchinnikova G."/>
            <person name="Lu M."/>
            <person name="Detter J.C."/>
            <person name="Han C."/>
            <person name="Land M."/>
            <person name="Hauser L."/>
            <person name="Markowitz V."/>
            <person name="Cheng J.-F."/>
            <person name="Hugenholtz P."/>
            <person name="Woyke T."/>
            <person name="Wu D."/>
            <person name="Tindall B."/>
            <person name="Pomrenke H.G."/>
            <person name="Brambilla E."/>
            <person name="Klenk H.-P."/>
            <person name="Eisen J.A."/>
        </authorList>
    </citation>
    <scope>NUCLEOTIDE SEQUENCE [LARGE SCALE GENOMIC DNA]</scope>
    <source>
        <strain evidence="9">ATCC 49424 / DSM 5305 / JCM 21570 / IAM 15109 / NBRC 103401 / IFAM 1448</strain>
    </source>
</reference>
<dbReference type="InterPro" id="IPR000266">
    <property type="entry name" value="Ribosomal_uS17"/>
</dbReference>
<protein>
    <recommendedName>
        <fullName evidence="6">Small ribosomal subunit protein uS17</fullName>
    </recommendedName>
</protein>
<dbReference type="RefSeq" id="WP_013628395.1">
    <property type="nucleotide sequence ID" value="NC_015174.1"/>
</dbReference>
<dbReference type="PROSITE" id="PS00056">
    <property type="entry name" value="RIBOSOMAL_S17"/>
    <property type="match status" value="1"/>
</dbReference>
<evidence type="ECO:0000256" key="1">
    <source>
        <dbReference type="ARBA" id="ARBA00010254"/>
    </source>
</evidence>
<comment type="similarity">
    <text evidence="1 6 7">Belongs to the universal ribosomal protein uS17 family.</text>
</comment>
<evidence type="ECO:0000256" key="7">
    <source>
        <dbReference type="RuleBase" id="RU003872"/>
    </source>
</evidence>
<dbReference type="GO" id="GO:0006412">
    <property type="term" value="P:translation"/>
    <property type="evidence" value="ECO:0007669"/>
    <property type="project" value="UniProtKB-UniRule"/>
</dbReference>
<dbReference type="Proteomes" id="UP000006860">
    <property type="component" value="Chromosome"/>
</dbReference>
<keyword evidence="5 6" id="KW-0687">Ribonucleoprotein</keyword>
<dbReference type="HOGENOM" id="CLU_073626_1_2_0"/>
<dbReference type="EMBL" id="CP002546">
    <property type="protein sequence ID" value="ADY59670.1"/>
    <property type="molecule type" value="Genomic_DNA"/>
</dbReference>
<dbReference type="InterPro" id="IPR019979">
    <property type="entry name" value="Ribosomal_uS17_CS"/>
</dbReference>
<comment type="subunit">
    <text evidence="6">Part of the 30S ribosomal subunit.</text>
</comment>
<keyword evidence="2 6" id="KW-0699">rRNA-binding</keyword>
<accession>F0SJ95</accession>
<evidence type="ECO:0000256" key="4">
    <source>
        <dbReference type="ARBA" id="ARBA00022980"/>
    </source>
</evidence>
<dbReference type="Gene3D" id="2.40.50.140">
    <property type="entry name" value="Nucleic acid-binding proteins"/>
    <property type="match status" value="1"/>
</dbReference>
<name>F0SJ95_RUBBR</name>
<organism evidence="8 9">
    <name type="scientific">Rubinisphaera brasiliensis (strain ATCC 49424 / DSM 5305 / JCM 21570 / IAM 15109 / NBRC 103401 / IFAM 1448)</name>
    <name type="common">Planctomyces brasiliensis</name>
    <dbReference type="NCBI Taxonomy" id="756272"/>
    <lineage>
        <taxon>Bacteria</taxon>
        <taxon>Pseudomonadati</taxon>
        <taxon>Planctomycetota</taxon>
        <taxon>Planctomycetia</taxon>
        <taxon>Planctomycetales</taxon>
        <taxon>Planctomycetaceae</taxon>
        <taxon>Rubinisphaera</taxon>
    </lineage>
</organism>
<dbReference type="KEGG" id="pbs:Plabr_2066"/>
<dbReference type="eggNOG" id="COG0186">
    <property type="taxonomic scope" value="Bacteria"/>
</dbReference>
<keyword evidence="3 6" id="KW-0694">RNA-binding</keyword>
<evidence type="ECO:0000256" key="5">
    <source>
        <dbReference type="ARBA" id="ARBA00023274"/>
    </source>
</evidence>
<evidence type="ECO:0000313" key="9">
    <source>
        <dbReference type="Proteomes" id="UP000006860"/>
    </source>
</evidence>
<comment type="function">
    <text evidence="6">One of the primary rRNA binding proteins, it binds specifically to the 5'-end of 16S ribosomal RNA.</text>
</comment>
<dbReference type="PANTHER" id="PTHR10744">
    <property type="entry name" value="40S RIBOSOMAL PROTEIN S11 FAMILY MEMBER"/>
    <property type="match status" value="1"/>
</dbReference>
<dbReference type="Pfam" id="PF00366">
    <property type="entry name" value="Ribosomal_S17"/>
    <property type="match status" value="1"/>
</dbReference>
<dbReference type="CDD" id="cd00364">
    <property type="entry name" value="Ribosomal_uS17"/>
    <property type="match status" value="1"/>
</dbReference>
<sequence>MKKVLVGVVASDKMNKTRRVEVTRLFSHPRYGKIVSRRTVCHVHDENNESKEGDTVEIIESRPLSRLKRWELVKIVKEAVDPLAELHEAQDEAAEAKAASGEAQA</sequence>
<dbReference type="GO" id="GO:0003735">
    <property type="term" value="F:structural constituent of ribosome"/>
    <property type="evidence" value="ECO:0007669"/>
    <property type="project" value="UniProtKB-UniRule"/>
</dbReference>
<keyword evidence="4 6" id="KW-0689">Ribosomal protein</keyword>
<dbReference type="GO" id="GO:0022627">
    <property type="term" value="C:cytosolic small ribosomal subunit"/>
    <property type="evidence" value="ECO:0007669"/>
    <property type="project" value="UniProtKB-UniRule"/>
</dbReference>
<dbReference type="PRINTS" id="PR00973">
    <property type="entry name" value="RIBOSOMALS17"/>
</dbReference>
<gene>
    <name evidence="6" type="primary">rpsQ</name>
    <name evidence="8" type="ordered locus">Plabr_2066</name>
</gene>
<dbReference type="HAMAP" id="MF_01345_B">
    <property type="entry name" value="Ribosomal_uS17_B"/>
    <property type="match status" value="1"/>
</dbReference>
<dbReference type="OrthoDB" id="9811714at2"/>
<dbReference type="AlphaFoldDB" id="F0SJ95"/>
<dbReference type="InterPro" id="IPR019984">
    <property type="entry name" value="Ribosomal_uS17_bact/chlr"/>
</dbReference>
<proteinExistence type="inferred from homology"/>
<evidence type="ECO:0000256" key="2">
    <source>
        <dbReference type="ARBA" id="ARBA00022730"/>
    </source>
</evidence>
<dbReference type="NCBIfam" id="TIGR03635">
    <property type="entry name" value="uS17_bact"/>
    <property type="match status" value="1"/>
</dbReference>
<evidence type="ECO:0000256" key="6">
    <source>
        <dbReference type="HAMAP-Rule" id="MF_01345"/>
    </source>
</evidence>
<evidence type="ECO:0000313" key="8">
    <source>
        <dbReference type="EMBL" id="ADY59670.1"/>
    </source>
</evidence>
<evidence type="ECO:0000256" key="3">
    <source>
        <dbReference type="ARBA" id="ARBA00022884"/>
    </source>
</evidence>
<dbReference type="GO" id="GO:0019843">
    <property type="term" value="F:rRNA binding"/>
    <property type="evidence" value="ECO:0007669"/>
    <property type="project" value="UniProtKB-UniRule"/>
</dbReference>
<keyword evidence="9" id="KW-1185">Reference proteome</keyword>
<dbReference type="SUPFAM" id="SSF50249">
    <property type="entry name" value="Nucleic acid-binding proteins"/>
    <property type="match status" value="1"/>
</dbReference>
<dbReference type="InterPro" id="IPR012340">
    <property type="entry name" value="NA-bd_OB-fold"/>
</dbReference>
<dbReference type="NCBIfam" id="NF004123">
    <property type="entry name" value="PRK05610.1"/>
    <property type="match status" value="1"/>
</dbReference>